<reference evidence="2 3" key="1">
    <citation type="submission" date="2016-02" db="EMBL/GenBank/DDBJ databases">
        <authorList>
            <person name="Teng J.L."/>
            <person name="Tang Y."/>
            <person name="Huang Y."/>
            <person name="Guo F."/>
            <person name="Wei W."/>
            <person name="Chen J.H."/>
            <person name="Wong S.Y."/>
            <person name="Lau S.K."/>
            <person name="Woo P.C."/>
        </authorList>
    </citation>
    <scope>NUCLEOTIDE SEQUENCE [LARGE SCALE GENOMIC DNA]</scope>
    <source>
        <strain evidence="2 3">JCM 13375</strain>
    </source>
</reference>
<feature type="region of interest" description="Disordered" evidence="1">
    <location>
        <begin position="46"/>
        <end position="70"/>
    </location>
</feature>
<gene>
    <name evidence="2" type="ORF">AXK61_14435</name>
</gene>
<protein>
    <submittedName>
        <fullName evidence="2">Uncharacterized protein</fullName>
    </submittedName>
</protein>
<dbReference type="EMBL" id="LSRE01000003">
    <property type="protein sequence ID" value="KXP00785.1"/>
    <property type="molecule type" value="Genomic_DNA"/>
</dbReference>
<organism evidence="2 3">
    <name type="scientific">Tsukamurella pseudospumae</name>
    <dbReference type="NCBI Taxonomy" id="239498"/>
    <lineage>
        <taxon>Bacteria</taxon>
        <taxon>Bacillati</taxon>
        <taxon>Actinomycetota</taxon>
        <taxon>Actinomycetes</taxon>
        <taxon>Mycobacteriales</taxon>
        <taxon>Tsukamurellaceae</taxon>
        <taxon>Tsukamurella</taxon>
    </lineage>
</organism>
<dbReference type="RefSeq" id="WP_068743990.1">
    <property type="nucleotide sequence ID" value="NZ_LSRE01000003.1"/>
</dbReference>
<comment type="caution">
    <text evidence="2">The sequence shown here is derived from an EMBL/GenBank/DDBJ whole genome shotgun (WGS) entry which is preliminary data.</text>
</comment>
<evidence type="ECO:0000256" key="1">
    <source>
        <dbReference type="SAM" id="MobiDB-lite"/>
    </source>
</evidence>
<evidence type="ECO:0000313" key="3">
    <source>
        <dbReference type="Proteomes" id="UP000070409"/>
    </source>
</evidence>
<accession>A0A137ZRJ2</accession>
<proteinExistence type="predicted"/>
<keyword evidence="3" id="KW-1185">Reference proteome</keyword>
<dbReference type="Proteomes" id="UP000070409">
    <property type="component" value="Unassembled WGS sequence"/>
</dbReference>
<sequence>MRQTITVGPSLGWSCSQLKLNAAGDVVAFYASDMVNSNRAARRLAQREEARRARRHTGAQGANLGAPPMSPQMFEDGQYLTINSGPDDMNASCRMITRKVAGATPFDYELETVALEDTVHPVELMFEPPHAELAADAAAEAFQVVWEKLTYAFRLPDPAQFPALDEITDEDREKLCHYTTVCRKLAGYSALSFTGAFTVKWTARAGVQEQWMGVEFPPDEQMVALAARFRQLNNERDKLTAFSSASGTIMRLVRDRPDLAPVVKQWREARAALLNRTLSTVVCSMLLPAHAMEYEPPIISYGNLKPSDLFTTFFYADLLHVTDSAADLVEIQSDEGNGVYHLYGFLSSVLALTHLYLGFAVLVEHALGDSG</sequence>
<name>A0A137ZRJ2_9ACTN</name>
<evidence type="ECO:0000313" key="2">
    <source>
        <dbReference type="EMBL" id="KXP00785.1"/>
    </source>
</evidence>